<sequence length="445" mass="50380">MKLRKAFVTLTALTAITVTTFAAPTQTIMTKDEATNLVLQMMPRGSEHLSTSYDTDDQEYEVKIHNGGTKEKFEVKVDAVLKSVEELDSETYVGFDEKAKNRVKKNGKYNPKLNEKEIIALVERTYPGAVVKSVELEKDNGFWIYEVEFKSTAVYGSLEMDPETGRTLERDLTFNCLGSVDKPTTLPSDEIVEGVVTENQAIQKIYNKLPKGSTFVGSKRIIENQKVKYEMTFTYKAYHIEVTVDGSNGLVDDAEVFTLQEVDKNAVNRYENGRYVAKYSPAQIEAIVLKHIPEGKVTNVQMSLSRNLWVYDVDVTLENGTMDLIVCPETGALMSLDLDMKHTEVPMVPIEPSKPVKPEVNDKLLTEAQVKALVMKLVPSGKIIEIELDKDDNKWIYEVEVIDAKYEYNIEIDAKTGKTVEFDKEALDDEHDDFDHDDHDERDDD</sequence>
<feature type="region of interest" description="Disordered" evidence="1">
    <location>
        <begin position="426"/>
        <end position="445"/>
    </location>
</feature>
<gene>
    <name evidence="4" type="ORF">PBV87_02240</name>
</gene>
<dbReference type="EMBL" id="JAQIFT010000011">
    <property type="protein sequence ID" value="MDA3730323.1"/>
    <property type="molecule type" value="Genomic_DNA"/>
</dbReference>
<dbReference type="Pfam" id="PF03413">
    <property type="entry name" value="PepSY"/>
    <property type="match status" value="2"/>
</dbReference>
<keyword evidence="2" id="KW-0732">Signal</keyword>
<dbReference type="Gene3D" id="3.10.450.40">
    <property type="match status" value="3"/>
</dbReference>
<organism evidence="4 5">
    <name type="scientific">Holtiella tumoricola</name>
    <dbReference type="NCBI Taxonomy" id="3018743"/>
    <lineage>
        <taxon>Bacteria</taxon>
        <taxon>Bacillati</taxon>
        <taxon>Bacillota</taxon>
        <taxon>Clostridia</taxon>
        <taxon>Lachnospirales</taxon>
        <taxon>Cellulosilyticaceae</taxon>
        <taxon>Holtiella</taxon>
    </lineage>
</organism>
<name>A0AA42IZR9_9FIRM</name>
<comment type="caution">
    <text evidence="4">The sequence shown here is derived from an EMBL/GenBank/DDBJ whole genome shotgun (WGS) entry which is preliminary data.</text>
</comment>
<dbReference type="AlphaFoldDB" id="A0AA42IZR9"/>
<evidence type="ECO:0000259" key="3">
    <source>
        <dbReference type="Pfam" id="PF03413"/>
    </source>
</evidence>
<dbReference type="RefSeq" id="WP_271010984.1">
    <property type="nucleotide sequence ID" value="NZ_JAQIFT010000011.1"/>
</dbReference>
<feature type="domain" description="PepSY" evidence="3">
    <location>
        <begin position="365"/>
        <end position="419"/>
    </location>
</feature>
<feature type="chain" id="PRO_5041338996" evidence="2">
    <location>
        <begin position="23"/>
        <end position="445"/>
    </location>
</feature>
<feature type="signal peptide" evidence="2">
    <location>
        <begin position="1"/>
        <end position="22"/>
    </location>
</feature>
<evidence type="ECO:0000313" key="4">
    <source>
        <dbReference type="EMBL" id="MDA3730323.1"/>
    </source>
</evidence>
<keyword evidence="5" id="KW-1185">Reference proteome</keyword>
<protein>
    <submittedName>
        <fullName evidence="4">PepSY domain-containing protein</fullName>
    </submittedName>
</protein>
<evidence type="ECO:0000256" key="1">
    <source>
        <dbReference type="SAM" id="MobiDB-lite"/>
    </source>
</evidence>
<evidence type="ECO:0000313" key="5">
    <source>
        <dbReference type="Proteomes" id="UP001169242"/>
    </source>
</evidence>
<evidence type="ECO:0000256" key="2">
    <source>
        <dbReference type="SAM" id="SignalP"/>
    </source>
</evidence>
<dbReference type="InterPro" id="IPR025711">
    <property type="entry name" value="PepSY"/>
</dbReference>
<proteinExistence type="predicted"/>
<dbReference type="Proteomes" id="UP001169242">
    <property type="component" value="Unassembled WGS sequence"/>
</dbReference>
<feature type="domain" description="PepSY" evidence="3">
    <location>
        <begin position="112"/>
        <end position="169"/>
    </location>
</feature>
<reference evidence="4" key="1">
    <citation type="journal article" date="2023" name="Int. J. Syst. Evol. Microbiol.">
        <title>&lt;i&gt;Holtiella tumoricola&lt;/i&gt; gen. nov. sp. nov., isolated from a human clinical sample.</title>
        <authorList>
            <person name="Allen-Vercoe E."/>
            <person name="Daigneault M.C."/>
            <person name="Vancuren S.J."/>
            <person name="Cochrane K."/>
            <person name="O'Neal L.L."/>
            <person name="Sankaranarayanan K."/>
            <person name="Lawson P.A."/>
        </authorList>
    </citation>
    <scope>NUCLEOTIDE SEQUENCE</scope>
    <source>
        <strain evidence="4">CC70A</strain>
    </source>
</reference>
<accession>A0AA42IZR9</accession>